<evidence type="ECO:0000313" key="2">
    <source>
        <dbReference type="Proteomes" id="UP000243937"/>
    </source>
</evidence>
<keyword evidence="2" id="KW-1185">Reference proteome</keyword>
<dbReference type="KEGG" id="opf:CBP31_06365"/>
<dbReference type="Proteomes" id="UP000243937">
    <property type="component" value="Chromosome"/>
</dbReference>
<organism evidence="1 2">
    <name type="scientific">Oceanisphaera profunda</name>
    <dbReference type="NCBI Taxonomy" id="1416627"/>
    <lineage>
        <taxon>Bacteria</taxon>
        <taxon>Pseudomonadati</taxon>
        <taxon>Pseudomonadota</taxon>
        <taxon>Gammaproteobacteria</taxon>
        <taxon>Aeromonadales</taxon>
        <taxon>Aeromonadaceae</taxon>
        <taxon>Oceanisphaera</taxon>
    </lineage>
</organism>
<dbReference type="SUPFAM" id="SSF52980">
    <property type="entry name" value="Restriction endonuclease-like"/>
    <property type="match status" value="1"/>
</dbReference>
<evidence type="ECO:0000313" key="1">
    <source>
        <dbReference type="EMBL" id="ART82294.1"/>
    </source>
</evidence>
<name>A0A1Y0D4S2_9GAMM</name>
<dbReference type="InterPro" id="IPR011335">
    <property type="entry name" value="Restrct_endonuc-II-like"/>
</dbReference>
<reference evidence="1 2" key="1">
    <citation type="journal article" date="2014" name="Int. J. Syst. Evol. Microbiol.">
        <title>Oceanisphaera profunda sp. nov., a marine bacterium isolated from deep-sea sediment, and emended description of the genus Oceanisphaera.</title>
        <authorList>
            <person name="Xu Z."/>
            <person name="Zhang X.Y."/>
            <person name="Su H.N."/>
            <person name="Yu Z.C."/>
            <person name="Liu C."/>
            <person name="Li H."/>
            <person name="Chen X.L."/>
            <person name="Song X.Y."/>
            <person name="Xie B.B."/>
            <person name="Qin Q.L."/>
            <person name="Zhou B.C."/>
            <person name="Shi M."/>
            <person name="Huang Y."/>
            <person name="Zhang Y.Z."/>
        </authorList>
    </citation>
    <scope>NUCLEOTIDE SEQUENCE [LARGE SCALE GENOMIC DNA]</scope>
    <source>
        <strain evidence="1 2">SM1222</strain>
    </source>
</reference>
<proteinExistence type="predicted"/>
<dbReference type="Gene3D" id="3.90.320.10">
    <property type="match status" value="1"/>
</dbReference>
<gene>
    <name evidence="1" type="ORF">CBP31_06365</name>
</gene>
<accession>A0A1Y0D4S2</accession>
<protein>
    <submittedName>
        <fullName evidence="1">Uncharacterized protein</fullName>
    </submittedName>
</protein>
<dbReference type="SUPFAM" id="SSF52540">
    <property type="entry name" value="P-loop containing nucleoside triphosphate hydrolases"/>
    <property type="match status" value="1"/>
</dbReference>
<dbReference type="EMBL" id="CP021377">
    <property type="protein sequence ID" value="ART82294.1"/>
    <property type="molecule type" value="Genomic_DNA"/>
</dbReference>
<dbReference type="AlphaFoldDB" id="A0A1Y0D4S2"/>
<dbReference type="OrthoDB" id="6341158at2"/>
<sequence>MDFILVSDALFASEARYALAQHNTVGTRVGSFQVLLETLAELWVLLPPDEQAINDPWQDLVQEQALAMADAFWGNSIKADERGTLQAITASLQFVLNHCPLGSTLQPICNKNGGILTRQQRYYNDLVRLQQAIGQRPTQQQMAEQWLAESDNAALESLYLYPLYQPGAFTEQDLQPWQRSVIEKLREKGWLQLDSGRYTQQLAALNNIDIQQVTAINELVQTLFSQPTQPLSNPADSIQWFTCRDAAEEAEATAVMVQQAINSGTATDQIAVVVPRGTDHSQWLGHYLQRAGITASNLRPAANQIDWQTALLQNLLAHRACPDVRMAMQCVFINPLMPWSAVTGYRLAKKYAGYEVLEQEPESRQAFINLLLQQPDETAADLMQWLQSISGQLNHRGVIGLGKKRLQQLLEQTRRLLDVYKDLSFADQLQNLLRHLSVGSIALNGERPRYLNSVLVLEEGEPLPITVQRLYVLGFNNGHYQYLPAYTGALNRQQWDDLTLAHLPTQGAEQLRWQQGFRHLLSSVSINLVFMRSMADADGNRLEASETLIDMALCYCPADKLTPESLEQPLAEAADIWHAIKPSRSAELQLSDTLHLGHSLLGMFQHRDGSERSESPSSLEKMMLSPLAWLFNRLHIEPEQWEAAGQSPKLAGIIAHQVFEDYRQHQHEAWNETKAAQWFEKAISQHAPFLHGPQFALPKQQLRNDVLKALQALQQWLQHEGWEITATEQELSGTIQKLSNISVKGKADAVLNNEKGDVLILDYKNSKYKNRLKQLTEGYELQTRLYRELYQHQQQAGGMIHSAYYTLKDQTLVAGVAINRCELVNTINPGDMGLAEQSEKAEERLQSVLQQLQNGIIVLNKATDKRAWEKRGLSTYTLKDNRLVQRFTLVDINNNEADA</sequence>
<dbReference type="InterPro" id="IPR011604">
    <property type="entry name" value="PDDEXK-like_dom_sf"/>
</dbReference>
<dbReference type="InterPro" id="IPR027417">
    <property type="entry name" value="P-loop_NTPase"/>
</dbReference>
<dbReference type="RefSeq" id="WP_087035572.1">
    <property type="nucleotide sequence ID" value="NZ_CP021377.1"/>
</dbReference>